<dbReference type="InterPro" id="IPR007353">
    <property type="entry name" value="DUF421"/>
</dbReference>
<evidence type="ECO:0000256" key="7">
    <source>
        <dbReference type="SAM" id="Phobius"/>
    </source>
</evidence>
<evidence type="ECO:0000256" key="6">
    <source>
        <dbReference type="ARBA" id="ARBA00023136"/>
    </source>
</evidence>
<dbReference type="PANTHER" id="PTHR34582:SF6">
    <property type="entry name" value="UPF0702 TRANSMEMBRANE PROTEIN YCAP"/>
    <property type="match status" value="1"/>
</dbReference>
<dbReference type="EMBL" id="APGJ01000007">
    <property type="protein sequence ID" value="EYD70985.1"/>
    <property type="molecule type" value="Genomic_DNA"/>
</dbReference>
<dbReference type="InterPro" id="IPR023090">
    <property type="entry name" value="UPF0702_alpha/beta_dom_sf"/>
</dbReference>
<evidence type="ECO:0000256" key="1">
    <source>
        <dbReference type="ARBA" id="ARBA00004651"/>
    </source>
</evidence>
<gene>
    <name evidence="10" type="ORF">Lokhon_02629</name>
</gene>
<keyword evidence="6 7" id="KW-0472">Membrane</keyword>
<evidence type="ECO:0000313" key="11">
    <source>
        <dbReference type="Proteomes" id="UP000025047"/>
    </source>
</evidence>
<dbReference type="HOGENOM" id="CLU_077149_3_3_5"/>
<protein>
    <recommendedName>
        <fullName evidence="12">DUF421 domain-containing protein</fullName>
    </recommendedName>
</protein>
<dbReference type="eggNOG" id="COG2323">
    <property type="taxonomic scope" value="Bacteria"/>
</dbReference>
<dbReference type="AlphaFoldDB" id="A0A017H9J9"/>
<feature type="domain" description="YetF-like N-terminal transmembrane" evidence="9">
    <location>
        <begin position="22"/>
        <end position="84"/>
    </location>
</feature>
<comment type="similarity">
    <text evidence="2">Belongs to the UPF0702 family.</text>
</comment>
<keyword evidence="11" id="KW-1185">Reference proteome</keyword>
<feature type="transmembrane region" description="Helical" evidence="7">
    <location>
        <begin position="12"/>
        <end position="31"/>
    </location>
</feature>
<evidence type="ECO:0000256" key="4">
    <source>
        <dbReference type="ARBA" id="ARBA00022692"/>
    </source>
</evidence>
<dbReference type="RefSeq" id="WP_017927078.1">
    <property type="nucleotide sequence ID" value="NZ_KB822995.1"/>
</dbReference>
<keyword evidence="5 7" id="KW-1133">Transmembrane helix</keyword>
<dbReference type="Pfam" id="PF04239">
    <property type="entry name" value="DUF421"/>
    <property type="match status" value="1"/>
</dbReference>
<dbReference type="Proteomes" id="UP000025047">
    <property type="component" value="Unassembled WGS sequence"/>
</dbReference>
<evidence type="ECO:0000313" key="10">
    <source>
        <dbReference type="EMBL" id="EYD70985.1"/>
    </source>
</evidence>
<evidence type="ECO:0000256" key="2">
    <source>
        <dbReference type="ARBA" id="ARBA00006448"/>
    </source>
</evidence>
<evidence type="ECO:0000259" key="9">
    <source>
        <dbReference type="Pfam" id="PF20730"/>
    </source>
</evidence>
<name>A0A017H9J9_9RHOB</name>
<evidence type="ECO:0000259" key="8">
    <source>
        <dbReference type="Pfam" id="PF04239"/>
    </source>
</evidence>
<evidence type="ECO:0008006" key="12">
    <source>
        <dbReference type="Google" id="ProtNLM"/>
    </source>
</evidence>
<proteinExistence type="inferred from homology"/>
<feature type="transmembrane region" description="Helical" evidence="7">
    <location>
        <begin position="43"/>
        <end position="62"/>
    </location>
</feature>
<dbReference type="OrthoDB" id="9793799at2"/>
<comment type="subcellular location">
    <subcellularLocation>
        <location evidence="1">Cell membrane</location>
        <topology evidence="1">Multi-pass membrane protein</topology>
    </subcellularLocation>
</comment>
<dbReference type="PANTHER" id="PTHR34582">
    <property type="entry name" value="UPF0702 TRANSMEMBRANE PROTEIN YCAP"/>
    <property type="match status" value="1"/>
</dbReference>
<dbReference type="InterPro" id="IPR048454">
    <property type="entry name" value="YetF_N"/>
</dbReference>
<evidence type="ECO:0000256" key="3">
    <source>
        <dbReference type="ARBA" id="ARBA00022475"/>
    </source>
</evidence>
<dbReference type="STRING" id="1122180.Lokhon_02629"/>
<keyword evidence="4 7" id="KW-0812">Transmembrane</keyword>
<dbReference type="GO" id="GO:0005886">
    <property type="term" value="C:plasma membrane"/>
    <property type="evidence" value="ECO:0007669"/>
    <property type="project" value="UniProtKB-SubCell"/>
</dbReference>
<dbReference type="PATRIC" id="fig|1122180.6.peg.2612"/>
<keyword evidence="3" id="KW-1003">Cell membrane</keyword>
<evidence type="ECO:0000256" key="5">
    <source>
        <dbReference type="ARBA" id="ARBA00022989"/>
    </source>
</evidence>
<sequence length="176" mass="18579">MIEEMLFQGWSGIIRTVLVGALAYVGLIAFLRISGKRTLAKLNAFDLVVTVSLGSTLATILLSESVALAEGLTAFAMLIGLQYAVARGSVASGRFARLVRSEPRLLMHKGEILHDALRRERVTEEELLSIIRSNGSAAADEVAAVVIESDGAFSVIPKPAGGGAAEFASADLPRRG</sequence>
<comment type="caution">
    <text evidence="10">The sequence shown here is derived from an EMBL/GenBank/DDBJ whole genome shotgun (WGS) entry which is preliminary data.</text>
</comment>
<organism evidence="10 11">
    <name type="scientific">Limimaricola hongkongensis DSM 17492</name>
    <dbReference type="NCBI Taxonomy" id="1122180"/>
    <lineage>
        <taxon>Bacteria</taxon>
        <taxon>Pseudomonadati</taxon>
        <taxon>Pseudomonadota</taxon>
        <taxon>Alphaproteobacteria</taxon>
        <taxon>Rhodobacterales</taxon>
        <taxon>Paracoccaceae</taxon>
        <taxon>Limimaricola</taxon>
    </lineage>
</organism>
<dbReference type="Gene3D" id="3.30.240.20">
    <property type="entry name" value="bsu07140 like domains"/>
    <property type="match status" value="1"/>
</dbReference>
<reference evidence="10 11" key="1">
    <citation type="submission" date="2013-03" db="EMBL/GenBank/DDBJ databases">
        <authorList>
            <person name="Fiebig A."/>
            <person name="Goeker M."/>
            <person name="Klenk H.-P.P."/>
        </authorList>
    </citation>
    <scope>NUCLEOTIDE SEQUENCE [LARGE SCALE GENOMIC DNA]</scope>
    <source>
        <strain evidence="10 11">DSM 17492</strain>
    </source>
</reference>
<dbReference type="Pfam" id="PF20730">
    <property type="entry name" value="YetF_N"/>
    <property type="match status" value="1"/>
</dbReference>
<feature type="domain" description="YetF C-terminal" evidence="8">
    <location>
        <begin position="93"/>
        <end position="160"/>
    </location>
</feature>
<accession>A0A017H9J9</accession>